<keyword evidence="4" id="KW-0675">Receptor</keyword>
<dbReference type="Pfam" id="PF08276">
    <property type="entry name" value="PAN_2"/>
    <property type="match status" value="1"/>
</dbReference>
<evidence type="ECO:0000256" key="2">
    <source>
        <dbReference type="ARBA" id="ARBA00022729"/>
    </source>
</evidence>
<dbReference type="InParanoid" id="A0A2G5D4L1"/>
<keyword evidence="5" id="KW-1133">Transmembrane helix</keyword>
<keyword evidence="2 6" id="KW-0732">Signal</keyword>
<organism evidence="9 10">
    <name type="scientific">Aquilegia coerulea</name>
    <name type="common">Rocky mountain columbine</name>
    <dbReference type="NCBI Taxonomy" id="218851"/>
    <lineage>
        <taxon>Eukaryota</taxon>
        <taxon>Viridiplantae</taxon>
        <taxon>Streptophyta</taxon>
        <taxon>Embryophyta</taxon>
        <taxon>Tracheophyta</taxon>
        <taxon>Spermatophyta</taxon>
        <taxon>Magnoliopsida</taxon>
        <taxon>Ranunculales</taxon>
        <taxon>Ranunculaceae</taxon>
        <taxon>Thalictroideae</taxon>
        <taxon>Aquilegia</taxon>
    </lineage>
</organism>
<sequence>MMGALSFLIFWFSVLTLFCQDINIAAYTLTPSQSILDGQTLLSQGEKFELGFFSPTNISKNRYLGIWYNLNVVPVQTVVWVANRESPLKDTSGVLKIGASGNIVVVNQTEGVIWSSNVSKTVDNPILEFLESGNLVLRDVNNSSSETYVWQSFDYPGNTLLPGMKVGWNSKTGLNRKMSSWKNFDDPSYGDFTDEMANTGYYESFIRKGSRNIYRTGPWNGLGFSGAPDLKDNPIFTYEVVRTADELYYMYQLVIKSVILRYVLTQTGSEGLLQRLTWVEKANKWVNLVSIPRDRCDDYGLCGAYSTCDSTIVAVCQCLKKFKPKSPLDWSETDWSQGCERETSLNCTEGDGFIKYTGVKFPDTTGTWFNTSMNLEECRVKCLQNCSCMAYANTDISGDGSGCIMWFTDLTDIRQMNNAGQDLYIRMAASEIDLHANSKMKKRVIIIVVFTIVSGMIVVVLGTWYFWKKRSLKGGHSEKDDLELPLYQLVTLASATNNFSEENKLGEGGFGPVYRVNFDITGSVHNAKYSLHCDGK</sequence>
<dbReference type="PANTHER" id="PTHR32444:SF234">
    <property type="entry name" value="RECEPTOR-LIKE SERINE_THREONINE-PROTEIN KINASE"/>
    <property type="match status" value="1"/>
</dbReference>
<reference evidence="9 10" key="1">
    <citation type="submission" date="2017-09" db="EMBL/GenBank/DDBJ databases">
        <title>WGS assembly of Aquilegia coerulea Goldsmith.</title>
        <authorList>
            <person name="Hodges S."/>
            <person name="Kramer E."/>
            <person name="Nordborg M."/>
            <person name="Tomkins J."/>
            <person name="Borevitz J."/>
            <person name="Derieg N."/>
            <person name="Yan J."/>
            <person name="Mihaltcheva S."/>
            <person name="Hayes R.D."/>
            <person name="Rokhsar D."/>
        </authorList>
    </citation>
    <scope>NUCLEOTIDE SEQUENCE [LARGE SCALE GENOMIC DNA]</scope>
    <source>
        <strain evidence="10">cv. Goldsmith</strain>
    </source>
</reference>
<evidence type="ECO:0000256" key="3">
    <source>
        <dbReference type="ARBA" id="ARBA00023157"/>
    </source>
</evidence>
<accession>A0A2G5D4L1</accession>
<dbReference type="SMART" id="SM00108">
    <property type="entry name" value="B_lectin"/>
    <property type="match status" value="1"/>
</dbReference>
<keyword evidence="1" id="KW-0597">Phosphoprotein</keyword>
<dbReference type="STRING" id="218851.A0A2G5D4L1"/>
<proteinExistence type="predicted"/>
<dbReference type="Pfam" id="PF00954">
    <property type="entry name" value="S_locus_glycop"/>
    <property type="match status" value="1"/>
</dbReference>
<dbReference type="CDD" id="cd01098">
    <property type="entry name" value="PAN_AP_plant"/>
    <property type="match status" value="1"/>
</dbReference>
<dbReference type="InterPro" id="IPR003609">
    <property type="entry name" value="Pan_app"/>
</dbReference>
<dbReference type="AlphaFoldDB" id="A0A2G5D4L1"/>
<evidence type="ECO:0000259" key="7">
    <source>
        <dbReference type="PROSITE" id="PS50927"/>
    </source>
</evidence>
<dbReference type="InterPro" id="IPR000858">
    <property type="entry name" value="S_locus_glycoprot_dom"/>
</dbReference>
<dbReference type="GO" id="GO:0048544">
    <property type="term" value="P:recognition of pollen"/>
    <property type="evidence" value="ECO:0007669"/>
    <property type="project" value="InterPro"/>
</dbReference>
<name>A0A2G5D4L1_AQUCA</name>
<evidence type="ECO:0000256" key="1">
    <source>
        <dbReference type="ARBA" id="ARBA00022553"/>
    </source>
</evidence>
<evidence type="ECO:0000259" key="8">
    <source>
        <dbReference type="PROSITE" id="PS50948"/>
    </source>
</evidence>
<dbReference type="EMBL" id="KZ305045">
    <property type="protein sequence ID" value="PIA38451.1"/>
    <property type="molecule type" value="Genomic_DNA"/>
</dbReference>
<dbReference type="InterPro" id="IPR036426">
    <property type="entry name" value="Bulb-type_lectin_dom_sf"/>
</dbReference>
<feature type="signal peptide" evidence="6">
    <location>
        <begin position="1"/>
        <end position="16"/>
    </location>
</feature>
<dbReference type="SMART" id="SM00473">
    <property type="entry name" value="PAN_AP"/>
    <property type="match status" value="1"/>
</dbReference>
<dbReference type="InterPro" id="IPR001480">
    <property type="entry name" value="Bulb-type_lectin_dom"/>
</dbReference>
<evidence type="ECO:0000256" key="5">
    <source>
        <dbReference type="SAM" id="Phobius"/>
    </source>
</evidence>
<dbReference type="PROSITE" id="PS50927">
    <property type="entry name" value="BULB_LECTIN"/>
    <property type="match status" value="1"/>
</dbReference>
<dbReference type="Gene3D" id="2.90.10.10">
    <property type="entry name" value="Bulb-type lectin domain"/>
    <property type="match status" value="1"/>
</dbReference>
<dbReference type="CDD" id="cd00028">
    <property type="entry name" value="B_lectin"/>
    <property type="match status" value="1"/>
</dbReference>
<gene>
    <name evidence="9" type="ORF">AQUCO_02800277v1</name>
</gene>
<dbReference type="SUPFAM" id="SSF51110">
    <property type="entry name" value="alpha-D-mannose-specific plant lectins"/>
    <property type="match status" value="1"/>
</dbReference>
<feature type="transmembrane region" description="Helical" evidence="5">
    <location>
        <begin position="444"/>
        <end position="467"/>
    </location>
</feature>
<dbReference type="SUPFAM" id="SSF56112">
    <property type="entry name" value="Protein kinase-like (PK-like)"/>
    <property type="match status" value="1"/>
</dbReference>
<feature type="domain" description="Bulb-type lectin" evidence="7">
    <location>
        <begin position="26"/>
        <end position="150"/>
    </location>
</feature>
<evidence type="ECO:0000313" key="9">
    <source>
        <dbReference type="EMBL" id="PIA38451.1"/>
    </source>
</evidence>
<dbReference type="OrthoDB" id="785331at2759"/>
<evidence type="ECO:0000256" key="4">
    <source>
        <dbReference type="ARBA" id="ARBA00023170"/>
    </source>
</evidence>
<feature type="domain" description="Apple" evidence="8">
    <location>
        <begin position="347"/>
        <end position="428"/>
    </location>
</feature>
<evidence type="ECO:0000256" key="6">
    <source>
        <dbReference type="SAM" id="SignalP"/>
    </source>
</evidence>
<feature type="chain" id="PRO_5013767754" description="Bulb-type lectin domain-containing protein" evidence="6">
    <location>
        <begin position="17"/>
        <end position="536"/>
    </location>
</feature>
<evidence type="ECO:0000313" key="10">
    <source>
        <dbReference type="Proteomes" id="UP000230069"/>
    </source>
</evidence>
<protein>
    <recommendedName>
        <fullName evidence="11">Bulb-type lectin domain-containing protein</fullName>
    </recommendedName>
</protein>
<evidence type="ECO:0008006" key="11">
    <source>
        <dbReference type="Google" id="ProtNLM"/>
    </source>
</evidence>
<dbReference type="Gene3D" id="3.30.200.20">
    <property type="entry name" value="Phosphorylase Kinase, domain 1"/>
    <property type="match status" value="1"/>
</dbReference>
<keyword evidence="3" id="KW-1015">Disulfide bond</keyword>
<dbReference type="FunFam" id="2.90.10.10:FF:000001">
    <property type="entry name" value="G-type lectin S-receptor-like serine/threonine-protein kinase"/>
    <property type="match status" value="1"/>
</dbReference>
<dbReference type="FunFam" id="3.50.4.10:FF:000002">
    <property type="entry name" value="G-type lectin S-receptor-like serine/threonine-protein kinase"/>
    <property type="match status" value="1"/>
</dbReference>
<dbReference type="Proteomes" id="UP000230069">
    <property type="component" value="Unassembled WGS sequence"/>
</dbReference>
<keyword evidence="5" id="KW-0812">Transmembrane</keyword>
<keyword evidence="5" id="KW-0472">Membrane</keyword>
<dbReference type="InterPro" id="IPR011009">
    <property type="entry name" value="Kinase-like_dom_sf"/>
</dbReference>
<dbReference type="PANTHER" id="PTHR32444">
    <property type="entry name" value="BULB-TYPE LECTIN DOMAIN-CONTAINING PROTEIN"/>
    <property type="match status" value="1"/>
</dbReference>
<dbReference type="PROSITE" id="PS50948">
    <property type="entry name" value="PAN"/>
    <property type="match status" value="1"/>
</dbReference>
<keyword evidence="10" id="KW-1185">Reference proteome</keyword>
<dbReference type="Gene3D" id="3.50.4.10">
    <property type="entry name" value="Hepatocyte Growth Factor"/>
    <property type="match status" value="1"/>
</dbReference>
<dbReference type="Pfam" id="PF01453">
    <property type="entry name" value="B_lectin"/>
    <property type="match status" value="1"/>
</dbReference>